<sequence length="287" mass="32929">MRQLKITKSITNRESQSLDKYLQEIGREDLITADQEVELAQRIKQGDQRALEKLTRANLRFVVSVAKQYQNQGLTLPDLINEGNLGLIKAAQRFDETRGFKFISYAVWWIRQSILQALAEQSRIVRLPLNQVGSLNKINKAFSKLEQEFERAPSAEELAQALDLPEDKIKDTIKVSGRHISVDAPFVDGEDNSLLDVLVNSDSPKADKELMQESLQREIERSLSTLTERERDVIRLFFGIGMQHGLTLEEIGGKFDLTRERVRQIKEKAIRRLRHTSRSKLLKSYLG</sequence>
<accession>A0A916JPK1</accession>
<dbReference type="InterPro" id="IPR050239">
    <property type="entry name" value="Sigma-70_RNA_pol_init_factors"/>
</dbReference>
<keyword evidence="2" id="KW-0731">Sigma factor</keyword>
<dbReference type="CDD" id="cd06171">
    <property type="entry name" value="Sigma70_r4"/>
    <property type="match status" value="1"/>
</dbReference>
<keyword evidence="1" id="KW-0805">Transcription regulation</keyword>
<feature type="domain" description="RNA polymerase sigma-70 region 1.2" evidence="5">
    <location>
        <begin position="17"/>
        <end position="48"/>
    </location>
</feature>
<dbReference type="PRINTS" id="PR00046">
    <property type="entry name" value="SIGMA70FCT"/>
</dbReference>
<feature type="domain" description="RNA polymerase sigma-70 region 2" evidence="7">
    <location>
        <begin position="55"/>
        <end position="123"/>
    </location>
</feature>
<dbReference type="Gene3D" id="1.10.601.10">
    <property type="entry name" value="RNA Polymerase Primary Sigma Factor"/>
    <property type="match status" value="1"/>
</dbReference>
<dbReference type="Gene3D" id="1.10.10.10">
    <property type="entry name" value="Winged helix-like DNA-binding domain superfamily/Winged helix DNA-binding domain"/>
    <property type="match status" value="2"/>
</dbReference>
<dbReference type="Pfam" id="PF04539">
    <property type="entry name" value="Sigma70_r3"/>
    <property type="match status" value="1"/>
</dbReference>
<gene>
    <name evidence="9" type="primary">sigA_3</name>
    <name evidence="9" type="ORF">CRYO30217_02554</name>
</gene>
<keyword evidence="4" id="KW-0804">Transcription</keyword>
<dbReference type="GO" id="GO:0016987">
    <property type="term" value="F:sigma factor activity"/>
    <property type="evidence" value="ECO:0007669"/>
    <property type="project" value="UniProtKB-KW"/>
</dbReference>
<evidence type="ECO:0000259" key="6">
    <source>
        <dbReference type="Pfam" id="PF04539"/>
    </source>
</evidence>
<reference evidence="9" key="1">
    <citation type="submission" date="2021-04" db="EMBL/GenBank/DDBJ databases">
        <authorList>
            <person name="Rodrigo-Torres L."/>
            <person name="Arahal R. D."/>
            <person name="Lucena T."/>
        </authorList>
    </citation>
    <scope>NUCLEOTIDE SEQUENCE</scope>
    <source>
        <strain evidence="9">AS29M-1</strain>
    </source>
</reference>
<evidence type="ECO:0000256" key="3">
    <source>
        <dbReference type="ARBA" id="ARBA00023125"/>
    </source>
</evidence>
<dbReference type="InterPro" id="IPR000943">
    <property type="entry name" value="RNA_pol_sigma70"/>
</dbReference>
<evidence type="ECO:0000259" key="7">
    <source>
        <dbReference type="Pfam" id="PF04542"/>
    </source>
</evidence>
<dbReference type="EMBL" id="OU015584">
    <property type="protein sequence ID" value="CAG5084743.1"/>
    <property type="molecule type" value="Genomic_DNA"/>
</dbReference>
<evidence type="ECO:0000313" key="10">
    <source>
        <dbReference type="Proteomes" id="UP000683507"/>
    </source>
</evidence>
<dbReference type="AlphaFoldDB" id="A0A916JPK1"/>
<dbReference type="Pfam" id="PF04545">
    <property type="entry name" value="Sigma70_r4"/>
    <property type="match status" value="1"/>
</dbReference>
<evidence type="ECO:0000256" key="4">
    <source>
        <dbReference type="ARBA" id="ARBA00023163"/>
    </source>
</evidence>
<dbReference type="Pfam" id="PF04542">
    <property type="entry name" value="Sigma70_r2"/>
    <property type="match status" value="1"/>
</dbReference>
<keyword evidence="10" id="KW-1185">Reference proteome</keyword>
<dbReference type="GO" id="GO:0003677">
    <property type="term" value="F:DNA binding"/>
    <property type="evidence" value="ECO:0007669"/>
    <property type="project" value="UniProtKB-KW"/>
</dbReference>
<evidence type="ECO:0000256" key="2">
    <source>
        <dbReference type="ARBA" id="ARBA00023082"/>
    </source>
</evidence>
<feature type="domain" description="RNA polymerase sigma-70 region 3" evidence="6">
    <location>
        <begin position="135"/>
        <end position="201"/>
    </location>
</feature>
<dbReference type="Pfam" id="PF00140">
    <property type="entry name" value="Sigma70_r1_2"/>
    <property type="match status" value="1"/>
</dbReference>
<dbReference type="PANTHER" id="PTHR30603:SF47">
    <property type="entry name" value="RNA POLYMERASE SIGMA FACTOR SIGD, CHLOROPLASTIC"/>
    <property type="match status" value="1"/>
</dbReference>
<dbReference type="SUPFAM" id="SSF88946">
    <property type="entry name" value="Sigma2 domain of RNA polymerase sigma factors"/>
    <property type="match status" value="1"/>
</dbReference>
<evidence type="ECO:0000256" key="1">
    <source>
        <dbReference type="ARBA" id="ARBA00023015"/>
    </source>
</evidence>
<dbReference type="InterPro" id="IPR009042">
    <property type="entry name" value="RNA_pol_sigma70_r1_2"/>
</dbReference>
<dbReference type="InterPro" id="IPR007627">
    <property type="entry name" value="RNA_pol_sigma70_r2"/>
</dbReference>
<dbReference type="InterPro" id="IPR013325">
    <property type="entry name" value="RNA_pol_sigma_r2"/>
</dbReference>
<dbReference type="GO" id="GO:0006352">
    <property type="term" value="P:DNA-templated transcription initiation"/>
    <property type="evidence" value="ECO:0007669"/>
    <property type="project" value="InterPro"/>
</dbReference>
<name>A0A916JPK1_9FLAO</name>
<evidence type="ECO:0000259" key="8">
    <source>
        <dbReference type="Pfam" id="PF04545"/>
    </source>
</evidence>
<dbReference type="SUPFAM" id="SSF88659">
    <property type="entry name" value="Sigma3 and sigma4 domains of RNA polymerase sigma factors"/>
    <property type="match status" value="2"/>
</dbReference>
<proteinExistence type="predicted"/>
<dbReference type="InterPro" id="IPR014284">
    <property type="entry name" value="RNA_pol_sigma-70_dom"/>
</dbReference>
<organism evidence="9 10">
    <name type="scientific">Parvicella tangerina</name>
    <dbReference type="NCBI Taxonomy" id="2829795"/>
    <lineage>
        <taxon>Bacteria</taxon>
        <taxon>Pseudomonadati</taxon>
        <taxon>Bacteroidota</taxon>
        <taxon>Flavobacteriia</taxon>
        <taxon>Flavobacteriales</taxon>
        <taxon>Parvicellaceae</taxon>
        <taxon>Parvicella</taxon>
    </lineage>
</organism>
<dbReference type="InterPro" id="IPR007630">
    <property type="entry name" value="RNA_pol_sigma70_r4"/>
</dbReference>
<dbReference type="InterPro" id="IPR036388">
    <property type="entry name" value="WH-like_DNA-bd_sf"/>
</dbReference>
<protein>
    <submittedName>
        <fullName evidence="9">RNA polymerase sigma factor SigA</fullName>
    </submittedName>
</protein>
<evidence type="ECO:0000259" key="5">
    <source>
        <dbReference type="Pfam" id="PF00140"/>
    </source>
</evidence>
<keyword evidence="3" id="KW-0238">DNA-binding</keyword>
<dbReference type="NCBIfam" id="TIGR02937">
    <property type="entry name" value="sigma70-ECF"/>
    <property type="match status" value="1"/>
</dbReference>
<dbReference type="InterPro" id="IPR007624">
    <property type="entry name" value="RNA_pol_sigma70_r3"/>
</dbReference>
<evidence type="ECO:0000313" key="9">
    <source>
        <dbReference type="EMBL" id="CAG5084743.1"/>
    </source>
</evidence>
<feature type="domain" description="RNA polymerase sigma-70 region 4" evidence="8">
    <location>
        <begin position="223"/>
        <end position="275"/>
    </location>
</feature>
<dbReference type="PIRSF" id="PIRSF000770">
    <property type="entry name" value="RNA_pol_sigma-SigE/K"/>
    <property type="match status" value="1"/>
</dbReference>
<dbReference type="InterPro" id="IPR013324">
    <property type="entry name" value="RNA_pol_sigma_r3/r4-like"/>
</dbReference>
<dbReference type="Proteomes" id="UP000683507">
    <property type="component" value="Chromosome"/>
</dbReference>
<dbReference type="RefSeq" id="WP_258542774.1">
    <property type="nucleotide sequence ID" value="NZ_OU015584.1"/>
</dbReference>
<dbReference type="KEGG" id="ptan:CRYO30217_02554"/>
<dbReference type="PANTHER" id="PTHR30603">
    <property type="entry name" value="RNA POLYMERASE SIGMA FACTOR RPO"/>
    <property type="match status" value="1"/>
</dbReference>